<keyword evidence="4" id="KW-0963">Cytoplasm</keyword>
<dbReference type="EC" id="3.6.4.6" evidence="4"/>
<evidence type="ECO:0000256" key="4">
    <source>
        <dbReference type="RuleBase" id="RU367045"/>
    </source>
</evidence>
<keyword evidence="2 4" id="KW-0547">Nucleotide-binding</keyword>
<dbReference type="SUPFAM" id="SSF52540">
    <property type="entry name" value="P-loop containing nucleoside triphosphate hydrolases"/>
    <property type="match status" value="2"/>
</dbReference>
<accession>A0A7S4AUL9</accession>
<dbReference type="GO" id="GO:0005524">
    <property type="term" value="F:ATP binding"/>
    <property type="evidence" value="ECO:0007669"/>
    <property type="project" value="UniProtKB-UniRule"/>
</dbReference>
<dbReference type="InterPro" id="IPR003593">
    <property type="entry name" value="AAA+_ATPase"/>
</dbReference>
<protein>
    <recommendedName>
        <fullName evidence="4">Vesicle-fusing ATPase</fullName>
        <ecNumber evidence="4">3.6.4.6</ecNumber>
    </recommendedName>
</protein>
<keyword evidence="4" id="KW-0653">Protein transport</keyword>
<feature type="chain" id="PRO_5031045783" description="Vesicle-fusing ATPase" evidence="5">
    <location>
        <begin position="20"/>
        <end position="964"/>
    </location>
</feature>
<dbReference type="InterPro" id="IPR027417">
    <property type="entry name" value="P-loop_NTPase"/>
</dbReference>
<dbReference type="FunFam" id="3.40.50.300:FF:000154">
    <property type="entry name" value="Vesicle-fusing ATPase 1"/>
    <property type="match status" value="1"/>
</dbReference>
<dbReference type="GO" id="GO:0035494">
    <property type="term" value="P:SNARE complex disassembly"/>
    <property type="evidence" value="ECO:0007669"/>
    <property type="project" value="InterPro"/>
</dbReference>
<feature type="signal peptide" evidence="5">
    <location>
        <begin position="1"/>
        <end position="19"/>
    </location>
</feature>
<name>A0A7S4AUL9_9STRA</name>
<keyword evidence="4" id="KW-0378">Hydrolase</keyword>
<comment type="catalytic activity">
    <reaction evidence="4">
        <text>ATP + H2O = ADP + phosphate + H(+)</text>
        <dbReference type="Rhea" id="RHEA:13065"/>
        <dbReference type="ChEBI" id="CHEBI:15377"/>
        <dbReference type="ChEBI" id="CHEBI:15378"/>
        <dbReference type="ChEBI" id="CHEBI:30616"/>
        <dbReference type="ChEBI" id="CHEBI:43474"/>
        <dbReference type="ChEBI" id="CHEBI:456216"/>
        <dbReference type="EC" id="3.6.4.6"/>
    </reaction>
</comment>
<keyword evidence="3 4" id="KW-0067">ATP-binding</keyword>
<dbReference type="Gene3D" id="1.10.8.60">
    <property type="match status" value="1"/>
</dbReference>
<keyword evidence="4" id="KW-0460">Magnesium</keyword>
<dbReference type="Gene3D" id="3.40.50.300">
    <property type="entry name" value="P-loop containing nucleotide triphosphate hydrolases"/>
    <property type="match status" value="2"/>
</dbReference>
<comment type="function">
    <text evidence="4">Required for vesicle-mediated transport. Catalyzes the fusion of transport vesicles within the Golgi cisternae. Is also required for transport from the endoplasmic reticulum to the Golgi stack. Seems to function as a fusion protein required for the delivery of cargo proteins to all compartments of the Golgi stack independent of vesicle origin.</text>
</comment>
<dbReference type="Pfam" id="PF00004">
    <property type="entry name" value="AAA"/>
    <property type="match status" value="1"/>
</dbReference>
<dbReference type="GO" id="GO:0016887">
    <property type="term" value="F:ATP hydrolysis activity"/>
    <property type="evidence" value="ECO:0007669"/>
    <property type="project" value="InterPro"/>
</dbReference>
<dbReference type="EMBL" id="HBIX01029198">
    <property type="protein sequence ID" value="CAE0726881.1"/>
    <property type="molecule type" value="Transcribed_RNA"/>
</dbReference>
<dbReference type="GO" id="GO:0043001">
    <property type="term" value="P:Golgi to plasma membrane protein transport"/>
    <property type="evidence" value="ECO:0007669"/>
    <property type="project" value="TreeGrafter"/>
</dbReference>
<evidence type="ECO:0000313" key="7">
    <source>
        <dbReference type="EMBL" id="CAE0726881.1"/>
    </source>
</evidence>
<proteinExistence type="inferred from homology"/>
<dbReference type="InterPro" id="IPR039812">
    <property type="entry name" value="Vesicle-fus_ATPase"/>
</dbReference>
<evidence type="ECO:0000256" key="3">
    <source>
        <dbReference type="ARBA" id="ARBA00022840"/>
    </source>
</evidence>
<reference evidence="7" key="1">
    <citation type="submission" date="2021-01" db="EMBL/GenBank/DDBJ databases">
        <authorList>
            <person name="Corre E."/>
            <person name="Pelletier E."/>
            <person name="Niang G."/>
            <person name="Scheremetjew M."/>
            <person name="Finn R."/>
            <person name="Kale V."/>
            <person name="Holt S."/>
            <person name="Cochrane G."/>
            <person name="Meng A."/>
            <person name="Brown T."/>
            <person name="Cohen L."/>
        </authorList>
    </citation>
    <scope>NUCLEOTIDE SEQUENCE</scope>
    <source>
        <strain evidence="7">10249 10 AB</strain>
    </source>
</reference>
<gene>
    <name evidence="7" type="ORF">PAUS00366_LOCUS19641</name>
</gene>
<dbReference type="PANTHER" id="PTHR23078:SF3">
    <property type="entry name" value="VESICLE-FUSING ATPASE"/>
    <property type="match status" value="1"/>
</dbReference>
<keyword evidence="4" id="KW-0931">ER-Golgi transport</keyword>
<evidence type="ECO:0000256" key="2">
    <source>
        <dbReference type="ARBA" id="ARBA00022741"/>
    </source>
</evidence>
<evidence type="ECO:0000256" key="5">
    <source>
        <dbReference type="SAM" id="SignalP"/>
    </source>
</evidence>
<dbReference type="GO" id="GO:0046872">
    <property type="term" value="F:metal ion binding"/>
    <property type="evidence" value="ECO:0007669"/>
    <property type="project" value="UniProtKB-UniRule"/>
</dbReference>
<evidence type="ECO:0000256" key="1">
    <source>
        <dbReference type="ARBA" id="ARBA00006914"/>
    </source>
</evidence>
<keyword evidence="4" id="KW-0813">Transport</keyword>
<dbReference type="GO" id="GO:0006891">
    <property type="term" value="P:intra-Golgi vesicle-mediated transport"/>
    <property type="evidence" value="ECO:0007669"/>
    <property type="project" value="TreeGrafter"/>
</dbReference>
<dbReference type="GO" id="GO:0005795">
    <property type="term" value="C:Golgi stack"/>
    <property type="evidence" value="ECO:0007669"/>
    <property type="project" value="TreeGrafter"/>
</dbReference>
<comment type="similarity">
    <text evidence="1 4">Belongs to the AAA ATPase family.</text>
</comment>
<dbReference type="PANTHER" id="PTHR23078">
    <property type="entry name" value="VESICULAR-FUSION PROTEIN NSF"/>
    <property type="match status" value="1"/>
</dbReference>
<dbReference type="AlphaFoldDB" id="A0A7S4AUL9"/>
<dbReference type="InterPro" id="IPR003959">
    <property type="entry name" value="ATPase_AAA_core"/>
</dbReference>
<dbReference type="SMART" id="SM00382">
    <property type="entry name" value="AAA"/>
    <property type="match status" value="1"/>
</dbReference>
<keyword evidence="4" id="KW-0479">Metal-binding</keyword>
<evidence type="ECO:0000259" key="6">
    <source>
        <dbReference type="SMART" id="SM00382"/>
    </source>
</evidence>
<sequence>MTTTPVFVFLRAFSIGVLAASLLVFRECSCFSPSRNAGLSRLGSSSSPSFAATVGEIDNNNDNLASSSSKGLLPDSLFEAVELASIPRSAETETGAHDAFRFEWGRWVDDEAVAALMEKINEMEIPQPSGVYDRLLELPKTISSLSEVEDENIVHEDKDNEIDNEEEDTRRRYRISGGDNWDCILHILPKEMEWRGRWPTGSWALVRCLTGMAELNLMRGPDRDGFYKKATTSKLRGGGDGTLGGGTVGRGEDCVKYVGGALRNYSGVGGKTMLLEVVIRPPMGKAGIDGDGFSSLDMEIFPVGDPIITEILNSAVEEELSDLDETESIDEEQAKIDQQAEEDKESSSTNLGAQMGLAFEKVGGLDDQLNDIVRRVLASRANPEVARRLGVNHVRGILLSGPPGCGKTLLARELSSMLGAREPQIVNGPEILDKFVGEAEKNVRALFRPAEVEYDQVGDASALHVIVLDELDAIARRRGSVSGDSTGVRDSVVNQLLSKMDGVKEANNILVIGLTNRPELLDPALTRPGRLEVQLRVELPDIKGRRDILRIHTRHMKKEGGLDLIAQAALEDIDTEDGIPAKSEYFTGAELAGLVRSAASFAIARVVDENYDGDMMVGLDDFKQALSEVRPALGKQDETLESRLPYGISPCSDAMQRLMRDLGRFTSTPSYLAEQGLTATYGMDRAATQQSTSTLQSLLLVGDGHQGGTGATALACWAASQASTKGEADYVRLVTSLDLLVSAGDSSDESARATTMVERFTEASSMSRSLLVFDDIDQICAGQGPGGYSTLMLSTLRALLRSPAARSPTISSDSLDLNSGIMESNSGPKSLSIIACTSRADAICTVLHELFDETLVVPELSDTKSIHQLFSDGVQKMGAASTSIENEAISDMAELTVKRLGTVGCKTALRILERTVSMSYRAMKEDHSNPENNNPNKYLLSSLADILDDYLRDKEAAERIVCNI</sequence>
<comment type="subcellular location">
    <subcellularLocation>
        <location evidence="4">Cytoplasm</location>
    </subcellularLocation>
</comment>
<comment type="cofactor">
    <cofactor evidence="4">
        <name>Mg(2+)</name>
        <dbReference type="ChEBI" id="CHEBI:18420"/>
    </cofactor>
    <text evidence="4">Binds 1 Mg(2+) ion per subunit.</text>
</comment>
<organism evidence="7">
    <name type="scientific">Pseudo-nitzschia australis</name>
    <dbReference type="NCBI Taxonomy" id="44445"/>
    <lineage>
        <taxon>Eukaryota</taxon>
        <taxon>Sar</taxon>
        <taxon>Stramenopiles</taxon>
        <taxon>Ochrophyta</taxon>
        <taxon>Bacillariophyta</taxon>
        <taxon>Bacillariophyceae</taxon>
        <taxon>Bacillariophycidae</taxon>
        <taxon>Bacillariales</taxon>
        <taxon>Bacillariaceae</taxon>
        <taxon>Pseudo-nitzschia</taxon>
    </lineage>
</organism>
<keyword evidence="5" id="KW-0732">Signal</keyword>
<feature type="domain" description="AAA+ ATPase" evidence="6">
    <location>
        <begin position="393"/>
        <end position="541"/>
    </location>
</feature>